<name>A0A316WNA5_9FLAO</name>
<proteinExistence type="predicted"/>
<dbReference type="OrthoDB" id="9866704at2"/>
<evidence type="ECO:0000313" key="2">
    <source>
        <dbReference type="Proteomes" id="UP000236182"/>
    </source>
</evidence>
<dbReference type="RefSeq" id="WP_109623865.1">
    <property type="nucleotide sequence ID" value="NZ_PPEI02000009.1"/>
</dbReference>
<sequence>MDNEKKPIKKNLLEKDLLISPAGTGKPFSLTRFHITENGLLMDGTERVSIPECYVMASSYMEAVNILNDFLNTKFLTENIQLVTRIERIAFENAN</sequence>
<accession>A0A316WNA5</accession>
<gene>
    <name evidence="1" type="ORF">C1638_020860</name>
</gene>
<keyword evidence="2" id="KW-1185">Reference proteome</keyword>
<protein>
    <submittedName>
        <fullName evidence="1">Uncharacterized protein</fullName>
    </submittedName>
</protein>
<dbReference type="AlphaFoldDB" id="A0A316WNA5"/>
<reference evidence="1" key="1">
    <citation type="submission" date="2018-04" db="EMBL/GenBank/DDBJ databases">
        <title>Draft Genome Sequences of Chryseobacterium lactis NCTC11390T isolated from milk, Chryseobacterium oncorhynchi 701B-08T from rainbow trout, and Chryseobacterium viscerum 687B-08T from diseased fish.</title>
        <authorList>
            <person name="Jeong J.-J."/>
            <person name="Lee Y.J."/>
            <person name="Pathiraja D."/>
            <person name="Park B."/>
            <person name="Choi I.-G."/>
            <person name="Kim K.D."/>
        </authorList>
    </citation>
    <scope>NUCLEOTIDE SEQUENCE [LARGE SCALE GENOMIC DNA]</scope>
    <source>
        <strain evidence="1">701B-08</strain>
    </source>
</reference>
<organism evidence="1 2">
    <name type="scientific">Chryseobacterium oncorhynchi</name>
    <dbReference type="NCBI Taxonomy" id="741074"/>
    <lineage>
        <taxon>Bacteria</taxon>
        <taxon>Pseudomonadati</taxon>
        <taxon>Bacteroidota</taxon>
        <taxon>Flavobacteriia</taxon>
        <taxon>Flavobacteriales</taxon>
        <taxon>Weeksellaceae</taxon>
        <taxon>Chryseobacterium group</taxon>
        <taxon>Chryseobacterium</taxon>
    </lineage>
</organism>
<evidence type="ECO:0000313" key="1">
    <source>
        <dbReference type="EMBL" id="PWN60020.1"/>
    </source>
</evidence>
<comment type="caution">
    <text evidence="1">The sequence shown here is derived from an EMBL/GenBank/DDBJ whole genome shotgun (WGS) entry which is preliminary data.</text>
</comment>
<dbReference type="Proteomes" id="UP000236182">
    <property type="component" value="Unassembled WGS sequence"/>
</dbReference>
<dbReference type="EMBL" id="PPEI02000009">
    <property type="protein sequence ID" value="PWN60020.1"/>
    <property type="molecule type" value="Genomic_DNA"/>
</dbReference>